<dbReference type="GO" id="GO:0046872">
    <property type="term" value="F:metal ion binding"/>
    <property type="evidence" value="ECO:0007669"/>
    <property type="project" value="UniProtKB-KW"/>
</dbReference>
<dbReference type="eggNOG" id="COG0241">
    <property type="taxonomic scope" value="Bacteria"/>
</dbReference>
<dbReference type="AlphaFoldDB" id="I4AJF5"/>
<dbReference type="PANTHER" id="PTHR42891">
    <property type="entry name" value="D-GLYCERO-BETA-D-MANNO-HEPTOSE-1,7-BISPHOSPHATE 7-PHOSPHATASE"/>
    <property type="match status" value="1"/>
</dbReference>
<feature type="binding site" evidence="10">
    <location>
        <position position="21"/>
    </location>
    <ligand>
        <name>Mg(2+)</name>
        <dbReference type="ChEBI" id="CHEBI:18420"/>
    </ligand>
</feature>
<dbReference type="InterPro" id="IPR006549">
    <property type="entry name" value="HAD-SF_hydro_IIIA"/>
</dbReference>
<dbReference type="PATRIC" id="fig|880071.3.peg.1654"/>
<dbReference type="PIRSF" id="PIRSF004682">
    <property type="entry name" value="GmhB"/>
    <property type="match status" value="1"/>
</dbReference>
<dbReference type="PANTHER" id="PTHR42891:SF1">
    <property type="entry name" value="D-GLYCERO-BETA-D-MANNO-HEPTOSE-1,7-BISPHOSPHATE 7-PHOSPHATASE"/>
    <property type="match status" value="1"/>
</dbReference>
<organism evidence="11 12">
    <name type="scientific">Bernardetia litoralis (strain ATCC 23117 / DSM 6794 / NBRC 15988 / NCIMB 1366 / Fx l1 / Sio-4)</name>
    <name type="common">Flexibacter litoralis</name>
    <dbReference type="NCBI Taxonomy" id="880071"/>
    <lineage>
        <taxon>Bacteria</taxon>
        <taxon>Pseudomonadati</taxon>
        <taxon>Bacteroidota</taxon>
        <taxon>Cytophagia</taxon>
        <taxon>Cytophagales</taxon>
        <taxon>Bernardetiaceae</taxon>
        <taxon>Bernardetia</taxon>
    </lineage>
</organism>
<feature type="site" description="Stabilizes the phosphoryl group" evidence="9">
    <location>
        <position position="111"/>
    </location>
</feature>
<evidence type="ECO:0000256" key="10">
    <source>
        <dbReference type="PIRSR" id="PIRSR004682-4"/>
    </source>
</evidence>
<accession>I4AJF5</accession>
<comment type="cofactor">
    <cofactor evidence="10">
        <name>Mg(2+)</name>
        <dbReference type="ChEBI" id="CHEBI:18420"/>
    </cofactor>
</comment>
<evidence type="ECO:0000256" key="2">
    <source>
        <dbReference type="ARBA" id="ARBA00022490"/>
    </source>
</evidence>
<dbReference type="Gene3D" id="3.40.50.1000">
    <property type="entry name" value="HAD superfamily/HAD-like"/>
    <property type="match status" value="1"/>
</dbReference>
<dbReference type="RefSeq" id="WP_014797545.1">
    <property type="nucleotide sequence ID" value="NC_018018.1"/>
</dbReference>
<dbReference type="Pfam" id="PF13242">
    <property type="entry name" value="Hydrolase_like"/>
    <property type="match status" value="1"/>
</dbReference>
<keyword evidence="4 7" id="KW-0378">Hydrolase</keyword>
<sequence>MNKKEQNNPQIKANNWTLFLDRDGVLNRKLEDDYVKNLEEFDIFKDSKKALELLSKHFETIVVVTNQQGIGKKLMTEKDLEVIHSYLLEKLPQIHKIYFCADLAKTNSPRRKPAIGMAIDAKEDFCKISFKRSVIVGDSISDMQFGRNAGMKTCFIDEENNSERIENKALIDFQTTSLIAAVPYLIRLTQEN</sequence>
<dbReference type="GO" id="GO:0005737">
    <property type="term" value="C:cytoplasm"/>
    <property type="evidence" value="ECO:0007669"/>
    <property type="project" value="UniProtKB-SubCell"/>
</dbReference>
<dbReference type="GO" id="GO:0016791">
    <property type="term" value="F:phosphatase activity"/>
    <property type="evidence" value="ECO:0007669"/>
    <property type="project" value="InterPro"/>
</dbReference>
<keyword evidence="5 7" id="KW-0119">Carbohydrate metabolism</keyword>
<evidence type="ECO:0000256" key="5">
    <source>
        <dbReference type="ARBA" id="ARBA00023277"/>
    </source>
</evidence>
<dbReference type="InterPro" id="IPR036412">
    <property type="entry name" value="HAD-like_sf"/>
</dbReference>
<gene>
    <name evidence="11" type="ordered locus">Fleli_1680</name>
</gene>
<evidence type="ECO:0000256" key="4">
    <source>
        <dbReference type="ARBA" id="ARBA00022801"/>
    </source>
</evidence>
<evidence type="ECO:0000256" key="6">
    <source>
        <dbReference type="ARBA" id="ARBA00031828"/>
    </source>
</evidence>
<keyword evidence="10" id="KW-0862">Zinc</keyword>
<evidence type="ECO:0000313" key="11">
    <source>
        <dbReference type="EMBL" id="AFM04090.1"/>
    </source>
</evidence>
<name>I4AJF5_BERLS</name>
<dbReference type="KEGG" id="fli:Fleli_1680"/>
<keyword evidence="3 10" id="KW-0479">Metal-binding</keyword>
<reference evidence="12" key="1">
    <citation type="submission" date="2012-06" db="EMBL/GenBank/DDBJ databases">
        <title>The complete genome of Flexibacter litoralis DSM 6794.</title>
        <authorList>
            <person name="Lucas S."/>
            <person name="Copeland A."/>
            <person name="Lapidus A."/>
            <person name="Glavina del Rio T."/>
            <person name="Dalin E."/>
            <person name="Tice H."/>
            <person name="Bruce D."/>
            <person name="Goodwin L."/>
            <person name="Pitluck S."/>
            <person name="Peters L."/>
            <person name="Ovchinnikova G."/>
            <person name="Lu M."/>
            <person name="Kyrpides N."/>
            <person name="Mavromatis K."/>
            <person name="Ivanova N."/>
            <person name="Brettin T."/>
            <person name="Detter J.C."/>
            <person name="Han C."/>
            <person name="Larimer F."/>
            <person name="Land M."/>
            <person name="Hauser L."/>
            <person name="Markowitz V."/>
            <person name="Cheng J.-F."/>
            <person name="Hugenholtz P."/>
            <person name="Woyke T."/>
            <person name="Wu D."/>
            <person name="Spring S."/>
            <person name="Lang E."/>
            <person name="Kopitz M."/>
            <person name="Brambilla E."/>
            <person name="Klenk H.-P."/>
            <person name="Eisen J.A."/>
        </authorList>
    </citation>
    <scope>NUCLEOTIDE SEQUENCE [LARGE SCALE GENOMIC DNA]</scope>
    <source>
        <strain evidence="12">ATCC 23117 / DSM 6794 / NBRC 15988 / NCIMB 1366 / Sio-4</strain>
    </source>
</reference>
<dbReference type="NCBIfam" id="TIGR01662">
    <property type="entry name" value="HAD-SF-IIIA"/>
    <property type="match status" value="1"/>
</dbReference>
<dbReference type="STRING" id="880071.Fleli_1680"/>
<dbReference type="EC" id="3.1.3.-" evidence="7"/>
<dbReference type="GO" id="GO:0005975">
    <property type="term" value="P:carbohydrate metabolic process"/>
    <property type="evidence" value="ECO:0007669"/>
    <property type="project" value="InterPro"/>
</dbReference>
<protein>
    <recommendedName>
        <fullName evidence="6 7">D,D-heptose 1,7-bisphosphate phosphatase</fullName>
        <ecNumber evidence="7">3.1.3.-</ecNumber>
    </recommendedName>
</protein>
<dbReference type="HOGENOM" id="CLU_085077_1_1_10"/>
<evidence type="ECO:0000256" key="3">
    <source>
        <dbReference type="ARBA" id="ARBA00022723"/>
    </source>
</evidence>
<feature type="site" description="Stabilizes the phosphoryl group" evidence="9">
    <location>
        <position position="65"/>
    </location>
</feature>
<keyword evidence="10" id="KW-0460">Magnesium</keyword>
<feature type="binding site" evidence="10">
    <location>
        <position position="100"/>
    </location>
    <ligand>
        <name>Zn(2+)</name>
        <dbReference type="ChEBI" id="CHEBI:29105"/>
    </ligand>
</feature>
<feature type="site" description="Stabilizes the phosphoryl group" evidence="9">
    <location>
        <position position="112"/>
    </location>
</feature>
<evidence type="ECO:0000256" key="1">
    <source>
        <dbReference type="ARBA" id="ARBA00004496"/>
    </source>
</evidence>
<dbReference type="NCBIfam" id="TIGR01656">
    <property type="entry name" value="Histidinol-ppas"/>
    <property type="match status" value="1"/>
</dbReference>
<dbReference type="InterPro" id="IPR006543">
    <property type="entry name" value="Histidinol-phos"/>
</dbReference>
<comment type="cofactor">
    <cofactor evidence="10">
        <name>Zn(2+)</name>
        <dbReference type="ChEBI" id="CHEBI:29105"/>
    </cofactor>
</comment>
<keyword evidence="2 7" id="KW-0963">Cytoplasm</keyword>
<dbReference type="Proteomes" id="UP000006054">
    <property type="component" value="Chromosome"/>
</dbReference>
<feature type="binding site" evidence="10">
    <location>
        <position position="23"/>
    </location>
    <ligand>
        <name>Mg(2+)</name>
        <dbReference type="ChEBI" id="CHEBI:18420"/>
    </ligand>
</feature>
<evidence type="ECO:0000313" key="12">
    <source>
        <dbReference type="Proteomes" id="UP000006054"/>
    </source>
</evidence>
<dbReference type="InterPro" id="IPR023214">
    <property type="entry name" value="HAD_sf"/>
</dbReference>
<feature type="active site" description="Proton donor" evidence="8">
    <location>
        <position position="23"/>
    </location>
</feature>
<comment type="subcellular location">
    <subcellularLocation>
        <location evidence="1 7">Cytoplasm</location>
    </subcellularLocation>
</comment>
<feature type="active site" description="Nucleophile" evidence="8">
    <location>
        <position position="21"/>
    </location>
</feature>
<evidence type="ECO:0000256" key="7">
    <source>
        <dbReference type="PIRNR" id="PIRNR004682"/>
    </source>
</evidence>
<proteinExistence type="inferred from homology"/>
<dbReference type="SUPFAM" id="SSF56784">
    <property type="entry name" value="HAD-like"/>
    <property type="match status" value="1"/>
</dbReference>
<evidence type="ECO:0000256" key="8">
    <source>
        <dbReference type="PIRSR" id="PIRSR004682-1"/>
    </source>
</evidence>
<comment type="similarity">
    <text evidence="7">Belongs to the gmhB family.</text>
</comment>
<evidence type="ECO:0000256" key="9">
    <source>
        <dbReference type="PIRSR" id="PIRSR004682-3"/>
    </source>
</evidence>
<dbReference type="EMBL" id="CP003345">
    <property type="protein sequence ID" value="AFM04090.1"/>
    <property type="molecule type" value="Genomic_DNA"/>
</dbReference>
<dbReference type="InterPro" id="IPR004446">
    <property type="entry name" value="Heptose_bisP_phosphatase"/>
</dbReference>
<keyword evidence="12" id="KW-1185">Reference proteome</keyword>
<dbReference type="OrthoDB" id="9813880at2"/>
<feature type="binding site" evidence="10">
    <location>
        <position position="138"/>
    </location>
    <ligand>
        <name>Mg(2+)</name>
        <dbReference type="ChEBI" id="CHEBI:18420"/>
    </ligand>
</feature>